<evidence type="ECO:0000256" key="5">
    <source>
        <dbReference type="ARBA" id="ARBA00022676"/>
    </source>
</evidence>
<evidence type="ECO:0000259" key="14">
    <source>
        <dbReference type="Pfam" id="PF13334"/>
    </source>
</evidence>
<evidence type="ECO:0000256" key="6">
    <source>
        <dbReference type="ARBA" id="ARBA00022679"/>
    </source>
</evidence>
<evidence type="ECO:0000256" key="12">
    <source>
        <dbReference type="ARBA" id="ARBA00023211"/>
    </source>
</evidence>
<keyword evidence="9" id="KW-1133">Transmembrane helix</keyword>
<comment type="cofactor">
    <cofactor evidence="1 13">
        <name>Mn(2+)</name>
        <dbReference type="ChEBI" id="CHEBI:29035"/>
    </cofactor>
</comment>
<keyword evidence="6" id="KW-0808">Transferase</keyword>
<evidence type="ECO:0000313" key="16">
    <source>
        <dbReference type="Proteomes" id="UP000596660"/>
    </source>
</evidence>
<evidence type="ECO:0000256" key="7">
    <source>
        <dbReference type="ARBA" id="ARBA00022692"/>
    </source>
</evidence>
<dbReference type="FunFam" id="3.90.550.50:FF:000002">
    <property type="entry name" value="Hexosyltransferase"/>
    <property type="match status" value="1"/>
</dbReference>
<proteinExistence type="inferred from homology"/>
<keyword evidence="10 13" id="KW-0333">Golgi apparatus</keyword>
<comment type="subcellular location">
    <subcellularLocation>
        <location evidence="2 13">Golgi apparatus membrane</location>
        <topology evidence="2 13">Single-pass type II membrane protein</topology>
    </subcellularLocation>
</comment>
<keyword evidence="11" id="KW-0472">Membrane</keyword>
<dbReference type="UniPathway" id="UPA00378"/>
<dbReference type="PANTHER" id="PTHR11214">
    <property type="entry name" value="BETA-1,3-N-ACETYLGLUCOSAMINYLTRANSFERASE"/>
    <property type="match status" value="1"/>
</dbReference>
<keyword evidence="5 13" id="KW-0328">Glycosyltransferase</keyword>
<dbReference type="EnsemblPlants" id="AUR62038552-RA">
    <property type="protein sequence ID" value="AUR62038552-RA:cds"/>
    <property type="gene ID" value="AUR62038552"/>
</dbReference>
<dbReference type="Pfam" id="PF01762">
    <property type="entry name" value="Galactosyl_T"/>
    <property type="match status" value="1"/>
</dbReference>
<name>A0A803N0R8_CHEQI</name>
<dbReference type="Proteomes" id="UP000596660">
    <property type="component" value="Unplaced"/>
</dbReference>
<keyword evidence="12 13" id="KW-0464">Manganese</keyword>
<dbReference type="Gene3D" id="3.90.550.50">
    <property type="match status" value="1"/>
</dbReference>
<evidence type="ECO:0000256" key="8">
    <source>
        <dbReference type="ARBA" id="ARBA00022968"/>
    </source>
</evidence>
<organism evidence="15 16">
    <name type="scientific">Chenopodium quinoa</name>
    <name type="common">Quinoa</name>
    <dbReference type="NCBI Taxonomy" id="63459"/>
    <lineage>
        <taxon>Eukaryota</taxon>
        <taxon>Viridiplantae</taxon>
        <taxon>Streptophyta</taxon>
        <taxon>Embryophyta</taxon>
        <taxon>Tracheophyta</taxon>
        <taxon>Spermatophyta</taxon>
        <taxon>Magnoliopsida</taxon>
        <taxon>eudicotyledons</taxon>
        <taxon>Gunneridae</taxon>
        <taxon>Pentapetalae</taxon>
        <taxon>Caryophyllales</taxon>
        <taxon>Chenopodiaceae</taxon>
        <taxon>Chenopodioideae</taxon>
        <taxon>Atripliceae</taxon>
        <taxon>Chenopodium</taxon>
    </lineage>
</organism>
<evidence type="ECO:0000256" key="3">
    <source>
        <dbReference type="ARBA" id="ARBA00004922"/>
    </source>
</evidence>
<evidence type="ECO:0000256" key="9">
    <source>
        <dbReference type="ARBA" id="ARBA00022989"/>
    </source>
</evidence>
<accession>A0A803N0R8</accession>
<evidence type="ECO:0000256" key="11">
    <source>
        <dbReference type="ARBA" id="ARBA00023136"/>
    </source>
</evidence>
<protein>
    <recommendedName>
        <fullName evidence="13">Hexosyltransferase</fullName>
        <ecNumber evidence="13">2.4.1.-</ecNumber>
    </recommendedName>
</protein>
<reference evidence="15" key="1">
    <citation type="journal article" date="2017" name="Nature">
        <title>The genome of Chenopodium quinoa.</title>
        <authorList>
            <person name="Jarvis D.E."/>
            <person name="Ho Y.S."/>
            <person name="Lightfoot D.J."/>
            <person name="Schmoeckel S.M."/>
            <person name="Li B."/>
            <person name="Borm T.J.A."/>
            <person name="Ohyanagi H."/>
            <person name="Mineta K."/>
            <person name="Michell C.T."/>
            <person name="Saber N."/>
            <person name="Kharbatia N.M."/>
            <person name="Rupper R.R."/>
            <person name="Sharp A.R."/>
            <person name="Dally N."/>
            <person name="Boughton B.A."/>
            <person name="Woo Y.H."/>
            <person name="Gao G."/>
            <person name="Schijlen E.G.W.M."/>
            <person name="Guo X."/>
            <person name="Momin A.A."/>
            <person name="Negrao S."/>
            <person name="Al-Babili S."/>
            <person name="Gehring C."/>
            <person name="Roessner U."/>
            <person name="Jung C."/>
            <person name="Murphy K."/>
            <person name="Arold S.T."/>
            <person name="Gojobori T."/>
            <person name="van der Linden C.G."/>
            <person name="van Loo E.N."/>
            <person name="Jellen E.N."/>
            <person name="Maughan P.J."/>
            <person name="Tester M."/>
        </authorList>
    </citation>
    <scope>NUCLEOTIDE SEQUENCE [LARGE SCALE GENOMIC DNA]</scope>
    <source>
        <strain evidence="15">cv. PI 614886</strain>
    </source>
</reference>
<dbReference type="EC" id="2.4.1.-" evidence="13"/>
<reference evidence="15" key="2">
    <citation type="submission" date="2021-03" db="UniProtKB">
        <authorList>
            <consortium name="EnsemblPlants"/>
        </authorList>
    </citation>
    <scope>IDENTIFICATION</scope>
</reference>
<evidence type="ECO:0000256" key="10">
    <source>
        <dbReference type="ARBA" id="ARBA00023034"/>
    </source>
</evidence>
<keyword evidence="16" id="KW-1185">Reference proteome</keyword>
<dbReference type="GO" id="GO:0008378">
    <property type="term" value="F:galactosyltransferase activity"/>
    <property type="evidence" value="ECO:0007669"/>
    <property type="project" value="TreeGrafter"/>
</dbReference>
<keyword evidence="7" id="KW-0812">Transmembrane</keyword>
<dbReference type="OMA" id="WIVPDSR"/>
<comment type="similarity">
    <text evidence="4 13">Belongs to the glycosyltransferase 31 family.</text>
</comment>
<evidence type="ECO:0000256" key="1">
    <source>
        <dbReference type="ARBA" id="ARBA00001936"/>
    </source>
</evidence>
<comment type="pathway">
    <text evidence="3">Protein modification; protein glycosylation.</text>
</comment>
<dbReference type="Gramene" id="AUR62038552-RA">
    <property type="protein sequence ID" value="AUR62038552-RA:cds"/>
    <property type="gene ID" value="AUR62038552"/>
</dbReference>
<dbReference type="InterPro" id="IPR002659">
    <property type="entry name" value="Glyco_trans_31"/>
</dbReference>
<evidence type="ECO:0000256" key="4">
    <source>
        <dbReference type="ARBA" id="ARBA00008661"/>
    </source>
</evidence>
<sequence>MCVMVSPMQPDIESKKMRGKAVPGKAIVLLCIASFLAGTLFTSQTWSRHKSEVKEQVALIPAHVKTKKLQATAMAKNVDHNKRENLEILWGKLLRHTKQFTLEMELAVARTNQADPKITGEKASNHTLQKAFVVIGINTAFSSRRRRESVRETWMPQGEKLKKLEQEKGIVIRFVIGHSATPGGVLDKTIDAEEAEYDDFLRLNHVEGYHELSTKTRLYFSTAVSLWNAEFYMKIDDDVHLNLGTLVTSLARYRSKPRIYIGCMKSGPVLSQKGVKYHEPEHWKFGEEGNKYFRHATGQIYAISRDLASYISINAPILHRYANEDVSLGAWLFGLEVEHVDDRSMCCGTPPDCEWKSQAGNVCVASFDWSCSGICKSVERMKDVHDSCGEGDAAVWNVDL</sequence>
<feature type="domain" description="DUF4094" evidence="14">
    <location>
        <begin position="24"/>
        <end position="111"/>
    </location>
</feature>
<dbReference type="PANTHER" id="PTHR11214:SF275">
    <property type="entry name" value="BETA-1,3-GALACTOSYLTRANSFERASE 8-RELATED"/>
    <property type="match status" value="1"/>
</dbReference>
<evidence type="ECO:0000313" key="15">
    <source>
        <dbReference type="EnsemblPlants" id="AUR62038552-RA:cds"/>
    </source>
</evidence>
<dbReference type="InterPro" id="IPR025298">
    <property type="entry name" value="DUF4094"/>
</dbReference>
<evidence type="ECO:0000256" key="13">
    <source>
        <dbReference type="RuleBase" id="RU363063"/>
    </source>
</evidence>
<dbReference type="GO" id="GO:0000139">
    <property type="term" value="C:Golgi membrane"/>
    <property type="evidence" value="ECO:0007669"/>
    <property type="project" value="UniProtKB-SubCell"/>
</dbReference>
<dbReference type="AlphaFoldDB" id="A0A803N0R8"/>
<dbReference type="Pfam" id="PF13334">
    <property type="entry name" value="DUF4094"/>
    <property type="match status" value="1"/>
</dbReference>
<keyword evidence="8" id="KW-0735">Signal-anchor</keyword>
<evidence type="ECO:0000256" key="2">
    <source>
        <dbReference type="ARBA" id="ARBA00004323"/>
    </source>
</evidence>